<keyword evidence="2" id="KW-1185">Reference proteome</keyword>
<gene>
    <name evidence="1" type="ORF">GCM10022288_14340</name>
</gene>
<proteinExistence type="predicted"/>
<name>A0ABP8AQM8_9MICO</name>
<comment type="caution">
    <text evidence="1">The sequence shown here is derived from an EMBL/GenBank/DDBJ whole genome shotgun (WGS) entry which is preliminary data.</text>
</comment>
<evidence type="ECO:0000313" key="1">
    <source>
        <dbReference type="EMBL" id="GAA4188203.1"/>
    </source>
</evidence>
<organism evidence="1 2">
    <name type="scientific">Gryllotalpicola kribbensis</name>
    <dbReference type="NCBI Taxonomy" id="993084"/>
    <lineage>
        <taxon>Bacteria</taxon>
        <taxon>Bacillati</taxon>
        <taxon>Actinomycetota</taxon>
        <taxon>Actinomycetes</taxon>
        <taxon>Micrococcales</taxon>
        <taxon>Microbacteriaceae</taxon>
        <taxon>Gryllotalpicola</taxon>
    </lineage>
</organism>
<evidence type="ECO:0000313" key="2">
    <source>
        <dbReference type="Proteomes" id="UP001500213"/>
    </source>
</evidence>
<reference evidence="2" key="1">
    <citation type="journal article" date="2019" name="Int. J. Syst. Evol. Microbiol.">
        <title>The Global Catalogue of Microorganisms (GCM) 10K type strain sequencing project: providing services to taxonomists for standard genome sequencing and annotation.</title>
        <authorList>
            <consortium name="The Broad Institute Genomics Platform"/>
            <consortium name="The Broad Institute Genome Sequencing Center for Infectious Disease"/>
            <person name="Wu L."/>
            <person name="Ma J."/>
        </authorList>
    </citation>
    <scope>NUCLEOTIDE SEQUENCE [LARGE SCALE GENOMIC DNA]</scope>
    <source>
        <strain evidence="2">JCM 17593</strain>
    </source>
</reference>
<dbReference type="Proteomes" id="UP001500213">
    <property type="component" value="Unassembled WGS sequence"/>
</dbReference>
<sequence length="91" mass="9699">MLGEERHDIADGAVDVRVLVDNVVRHVVDVQPLRLARVGKSDSVSERGTARSLLAPRKSACRGDMPATTCSGAYSKMLSTASSGNVCRMRG</sequence>
<protein>
    <submittedName>
        <fullName evidence="1">Uncharacterized protein</fullName>
    </submittedName>
</protein>
<accession>A0ABP8AQM8</accession>
<dbReference type="EMBL" id="BAABBX010000010">
    <property type="protein sequence ID" value="GAA4188203.1"/>
    <property type="molecule type" value="Genomic_DNA"/>
</dbReference>